<name>A0A182FQG8_ANOAL</name>
<dbReference type="VEuPathDB" id="VectorBase:AALB20_038731"/>
<organism evidence="1 2">
    <name type="scientific">Anopheles albimanus</name>
    <name type="common">New world malaria mosquito</name>
    <dbReference type="NCBI Taxonomy" id="7167"/>
    <lineage>
        <taxon>Eukaryota</taxon>
        <taxon>Metazoa</taxon>
        <taxon>Ecdysozoa</taxon>
        <taxon>Arthropoda</taxon>
        <taxon>Hexapoda</taxon>
        <taxon>Insecta</taxon>
        <taxon>Pterygota</taxon>
        <taxon>Neoptera</taxon>
        <taxon>Endopterygota</taxon>
        <taxon>Diptera</taxon>
        <taxon>Nematocera</taxon>
        <taxon>Culicoidea</taxon>
        <taxon>Culicidae</taxon>
        <taxon>Anophelinae</taxon>
        <taxon>Anopheles</taxon>
    </lineage>
</organism>
<keyword evidence="2" id="KW-1185">Reference proteome</keyword>
<dbReference type="AlphaFoldDB" id="A0A182FQG8"/>
<dbReference type="Proteomes" id="UP000069272">
    <property type="component" value="Chromosome 2R"/>
</dbReference>
<evidence type="ECO:0000313" key="2">
    <source>
        <dbReference type="Proteomes" id="UP000069272"/>
    </source>
</evidence>
<dbReference type="STRING" id="7167.A0A182FQG8"/>
<accession>A0A182FQG8</accession>
<reference evidence="1" key="2">
    <citation type="submission" date="2022-08" db="UniProtKB">
        <authorList>
            <consortium name="EnsemblMetazoa"/>
        </authorList>
    </citation>
    <scope>IDENTIFICATION</scope>
    <source>
        <strain evidence="1">STECLA/ALBI9_A</strain>
    </source>
</reference>
<protein>
    <submittedName>
        <fullName evidence="1">Uncharacterized protein</fullName>
    </submittedName>
</protein>
<proteinExistence type="predicted"/>
<reference evidence="1 2" key="1">
    <citation type="journal article" date="2017" name="G3 (Bethesda)">
        <title>The Physical Genome Mapping of Anopheles albimanus Corrected Scaffold Misassemblies and Identified Interarm Rearrangements in Genus Anopheles.</title>
        <authorList>
            <person name="Artemov G.N."/>
            <person name="Peery A.N."/>
            <person name="Jiang X."/>
            <person name="Tu Z."/>
            <person name="Stegniy V.N."/>
            <person name="Sharakhova M.V."/>
            <person name="Sharakhov I.V."/>
        </authorList>
    </citation>
    <scope>NUCLEOTIDE SEQUENCE [LARGE SCALE GENOMIC DNA]</scope>
    <source>
        <strain evidence="1 2">ALBI9_A</strain>
    </source>
</reference>
<dbReference type="EnsemblMetazoa" id="AALB008790-RA">
    <property type="protein sequence ID" value="AALB008790-PA"/>
    <property type="gene ID" value="AALB008790"/>
</dbReference>
<evidence type="ECO:0000313" key="1">
    <source>
        <dbReference type="EnsemblMetazoa" id="AALB008790-PA"/>
    </source>
</evidence>
<sequence>MSASSNWDKFLLLLWKNWIIQKRHYMQKLFEIVIPVVACSMLMMVWGLNTPKYYTTPTMLEPLNLLSLAPISEMLTNIPITLKILYSPQNDVFERVIGRVARMLGTVVQHQGYNDTDRMFKDLIDNFLAGVEFGDEYENITRLPEQLTAKLAIPERNAYSHATGR</sequence>
<dbReference type="VEuPathDB" id="VectorBase:AALB008790"/>